<evidence type="ECO:0000313" key="2">
    <source>
        <dbReference type="EMBL" id="AWO84606.1"/>
    </source>
</evidence>
<dbReference type="EMBL" id="CP029604">
    <property type="protein sequence ID" value="AWO84606.1"/>
    <property type="molecule type" value="Genomic_DNA"/>
</dbReference>
<dbReference type="GO" id="GO:0008410">
    <property type="term" value="F:CoA-transferase activity"/>
    <property type="evidence" value="ECO:0007669"/>
    <property type="project" value="TreeGrafter"/>
</dbReference>
<dbReference type="GeneID" id="32689061"/>
<dbReference type="RefSeq" id="WP_004018903.1">
    <property type="nucleotide sequence ID" value="NZ_CABEIC010000002.1"/>
</dbReference>
<dbReference type="PANTHER" id="PTHR48207">
    <property type="entry name" value="SUCCINATE--HYDROXYMETHYLGLUTARATE COA-TRANSFERASE"/>
    <property type="match status" value="1"/>
</dbReference>
<dbReference type="InterPro" id="IPR050483">
    <property type="entry name" value="CoA-transferase_III_domain"/>
</dbReference>
<protein>
    <submittedName>
        <fullName evidence="2">CoA transferase</fullName>
    </submittedName>
</protein>
<evidence type="ECO:0000313" key="3">
    <source>
        <dbReference type="Proteomes" id="UP000247118"/>
    </source>
</evidence>
<dbReference type="Pfam" id="PF02515">
    <property type="entry name" value="CoA_transf_3"/>
    <property type="match status" value="1"/>
</dbReference>
<keyword evidence="1 2" id="KW-0808">Transferase</keyword>
<dbReference type="InterPro" id="IPR003673">
    <property type="entry name" value="CoA-Trfase_fam_III"/>
</dbReference>
<name>A0AAD0NW19_9ACTN</name>
<reference evidence="2 3" key="1">
    <citation type="submission" date="2018-05" db="EMBL/GenBank/DDBJ databases">
        <title>Complete genome sequence of Gordonia terrae NRRL B-16283.</title>
        <authorList>
            <person name="Garlena R.A."/>
            <person name="Russell D.A."/>
            <person name="Hatfull G.F."/>
        </authorList>
    </citation>
    <scope>NUCLEOTIDE SEQUENCE [LARGE SCALE GENOMIC DNA]</scope>
    <source>
        <strain evidence="2 3">NRRL B-16283</strain>
    </source>
</reference>
<dbReference type="Gene3D" id="3.40.50.10540">
    <property type="entry name" value="Crotonobetainyl-coa:carnitine coa-transferase, domain 1"/>
    <property type="match status" value="1"/>
</dbReference>
<dbReference type="PANTHER" id="PTHR48207:SF4">
    <property type="entry name" value="BLL6097 PROTEIN"/>
    <property type="match status" value="1"/>
</dbReference>
<dbReference type="AlphaFoldDB" id="A0AAD0NW19"/>
<dbReference type="SUPFAM" id="SSF89796">
    <property type="entry name" value="CoA-transferase family III (CaiB/BaiF)"/>
    <property type="match status" value="1"/>
</dbReference>
<accession>A0AAD0NW19</accession>
<proteinExistence type="predicted"/>
<dbReference type="InterPro" id="IPR023606">
    <property type="entry name" value="CoA-Trfase_III_dom_1_sf"/>
</dbReference>
<gene>
    <name evidence="2" type="ORF">DLJ61_14840</name>
</gene>
<organism evidence="2 3">
    <name type="scientific">Gordonia terrae</name>
    <dbReference type="NCBI Taxonomy" id="2055"/>
    <lineage>
        <taxon>Bacteria</taxon>
        <taxon>Bacillati</taxon>
        <taxon>Actinomycetota</taxon>
        <taxon>Actinomycetes</taxon>
        <taxon>Mycobacteriales</taxon>
        <taxon>Gordoniaceae</taxon>
        <taxon>Gordonia</taxon>
    </lineage>
</organism>
<dbReference type="KEGG" id="gta:BCM27_14705"/>
<sequence length="415" mass="44278">MNAPEGALSGVRVLDVTQVMAGAYCSLLLADMGADVIKIERPVTGDDTRRMSASTDVEASPAFVAMNRNKRGLALDLKSAEGADVLRRLVADADILVENFRPGAMDRLGLGYDDLKKINPALVYCSISGFGATGPYRDLGGFDLVAQAMSGLLSVTGTAAGDPVKVGVPICDLNAGLFGAFGVLNAYIHRLTTGQGQHVDTSLLEAGVAATVWESNEYFTSGRAPQPTGSSHRLCAPYQALPTADGHIAVGAANQRVWEKLCTAIGRTDLLDVDRYSSNAKRMLNQHDLAEELGRHLSTRTTAEWVELMRSEGVPCGPIYDMAQVHSDPHMAERGITVRTEHPVLGEVAHLTVPVRMSETPTRVARTAPLLGQHSREVLADNGFDDTEIETLFTAGIVGETVTTDDHTDSVRAAL</sequence>
<evidence type="ECO:0000256" key="1">
    <source>
        <dbReference type="ARBA" id="ARBA00022679"/>
    </source>
</evidence>
<dbReference type="Gene3D" id="3.30.1540.10">
    <property type="entry name" value="formyl-coa transferase, domain 3"/>
    <property type="match status" value="1"/>
</dbReference>
<dbReference type="Proteomes" id="UP000247118">
    <property type="component" value="Chromosome"/>
</dbReference>
<dbReference type="InterPro" id="IPR044855">
    <property type="entry name" value="CoA-Trfase_III_dom3_sf"/>
</dbReference>